<dbReference type="PROSITE" id="PS00028">
    <property type="entry name" value="ZINC_FINGER_C2H2_1"/>
    <property type="match status" value="1"/>
</dbReference>
<accession>S8DJS5</accession>
<dbReference type="Proteomes" id="UP000015453">
    <property type="component" value="Unassembled WGS sequence"/>
</dbReference>
<dbReference type="GO" id="GO:0008270">
    <property type="term" value="F:zinc ion binding"/>
    <property type="evidence" value="ECO:0007669"/>
    <property type="project" value="UniProtKB-KW"/>
</dbReference>
<proteinExistence type="predicted"/>
<gene>
    <name evidence="3" type="ORF">M569_11653</name>
</gene>
<dbReference type="PROSITE" id="PS50157">
    <property type="entry name" value="ZINC_FINGER_C2H2_2"/>
    <property type="match status" value="1"/>
</dbReference>
<protein>
    <recommendedName>
        <fullName evidence="2">C2H2-type domain-containing protein</fullName>
    </recommendedName>
</protein>
<sequence>MAAQHQRDSSKWTNRLLCSGSLCNNAATAETVSNGHPPPPSFPAKLSGCYECRTAAGTGRDHSAVLLHCRRCGKIFTKPDDLELHRAVSHAVTELGPQDTSKHIVEIIFRSSWLDRKQGPVCRIHRILKIHNTSRTIRKFEEYRETIKARAARKHPRCLADGNELLRFHCTNVKCSLGLNASSNLCTSSSSSSIIPSCSVCAVIKHGFRVVSQSSCKGILTTATSGRAHDKCRGEEGGPRAMLVCRVIAGRVKSHPEENSDDYDSVKGAGCSNLDELYVFNPRAIFPCFVVIYTGL</sequence>
<dbReference type="AlphaFoldDB" id="S8DJS5"/>
<dbReference type="SUPFAM" id="SSF56399">
    <property type="entry name" value="ADP-ribosylation"/>
    <property type="match status" value="1"/>
</dbReference>
<dbReference type="Gene3D" id="3.90.228.10">
    <property type="match status" value="1"/>
</dbReference>
<keyword evidence="1" id="KW-0479">Metal-binding</keyword>
<keyword evidence="1" id="KW-0863">Zinc-finger</keyword>
<dbReference type="OrthoDB" id="9514740at2759"/>
<dbReference type="InterPro" id="IPR013087">
    <property type="entry name" value="Znf_C2H2_type"/>
</dbReference>
<comment type="caution">
    <text evidence="3">The sequence shown here is derived from an EMBL/GenBank/DDBJ whole genome shotgun (WGS) entry which is preliminary data.</text>
</comment>
<evidence type="ECO:0000313" key="4">
    <source>
        <dbReference type="Proteomes" id="UP000015453"/>
    </source>
</evidence>
<name>S8DJS5_9LAMI</name>
<evidence type="ECO:0000256" key="1">
    <source>
        <dbReference type="PROSITE-ProRule" id="PRU00042"/>
    </source>
</evidence>
<organism evidence="3 4">
    <name type="scientific">Genlisea aurea</name>
    <dbReference type="NCBI Taxonomy" id="192259"/>
    <lineage>
        <taxon>Eukaryota</taxon>
        <taxon>Viridiplantae</taxon>
        <taxon>Streptophyta</taxon>
        <taxon>Embryophyta</taxon>
        <taxon>Tracheophyta</taxon>
        <taxon>Spermatophyta</taxon>
        <taxon>Magnoliopsida</taxon>
        <taxon>eudicotyledons</taxon>
        <taxon>Gunneridae</taxon>
        <taxon>Pentapetalae</taxon>
        <taxon>asterids</taxon>
        <taxon>lamiids</taxon>
        <taxon>Lamiales</taxon>
        <taxon>Lentibulariaceae</taxon>
        <taxon>Genlisea</taxon>
    </lineage>
</organism>
<dbReference type="PANTHER" id="PTHR31681:SF3">
    <property type="entry name" value="OS04G0690100 PROTEIN"/>
    <property type="match status" value="1"/>
</dbReference>
<evidence type="ECO:0000259" key="2">
    <source>
        <dbReference type="PROSITE" id="PS50157"/>
    </source>
</evidence>
<evidence type="ECO:0000313" key="3">
    <source>
        <dbReference type="EMBL" id="EPS63133.1"/>
    </source>
</evidence>
<keyword evidence="1" id="KW-0862">Zinc</keyword>
<dbReference type="PANTHER" id="PTHR31681">
    <property type="entry name" value="C2H2-LIKE ZINC FINGER PROTEIN"/>
    <property type="match status" value="1"/>
</dbReference>
<feature type="domain" description="C2H2-type" evidence="2">
    <location>
        <begin position="67"/>
        <end position="95"/>
    </location>
</feature>
<keyword evidence="4" id="KW-1185">Reference proteome</keyword>
<reference evidence="3 4" key="1">
    <citation type="journal article" date="2013" name="BMC Genomics">
        <title>The miniature genome of a carnivorous plant Genlisea aurea contains a low number of genes and short non-coding sequences.</title>
        <authorList>
            <person name="Leushkin E.V."/>
            <person name="Sutormin R.A."/>
            <person name="Nabieva E.R."/>
            <person name="Penin A.A."/>
            <person name="Kondrashov A.S."/>
            <person name="Logacheva M.D."/>
        </authorList>
    </citation>
    <scope>NUCLEOTIDE SEQUENCE [LARGE SCALE GENOMIC DNA]</scope>
</reference>
<dbReference type="EMBL" id="AUSU01005677">
    <property type="protein sequence ID" value="EPS63133.1"/>
    <property type="molecule type" value="Genomic_DNA"/>
</dbReference>